<feature type="region of interest" description="Disordered" evidence="1">
    <location>
        <begin position="1"/>
        <end position="42"/>
    </location>
</feature>
<evidence type="ECO:0000259" key="2">
    <source>
        <dbReference type="SMART" id="SM01217"/>
    </source>
</evidence>
<comment type="caution">
    <text evidence="3">The sequence shown here is derived from an EMBL/GenBank/DDBJ whole genome shotgun (WGS) entry which is preliminary data.</text>
</comment>
<feature type="compositionally biased region" description="Polar residues" evidence="1">
    <location>
        <begin position="104"/>
        <end position="120"/>
    </location>
</feature>
<evidence type="ECO:0000313" key="3">
    <source>
        <dbReference type="EMBL" id="MFC5811486.1"/>
    </source>
</evidence>
<protein>
    <submittedName>
        <fullName evidence="3">Fibronectin type III-like domain-contianing protein</fullName>
    </submittedName>
</protein>
<reference evidence="4" key="1">
    <citation type="journal article" date="2019" name="Int. J. Syst. Evol. Microbiol.">
        <title>The Global Catalogue of Microorganisms (GCM) 10K type strain sequencing project: providing services to taxonomists for standard genome sequencing and annotation.</title>
        <authorList>
            <consortium name="The Broad Institute Genomics Platform"/>
            <consortium name="The Broad Institute Genome Sequencing Center for Infectious Disease"/>
            <person name="Wu L."/>
            <person name="Ma J."/>
        </authorList>
    </citation>
    <scope>NUCLEOTIDE SEQUENCE [LARGE SCALE GENOMIC DNA]</scope>
    <source>
        <strain evidence="4">JCM 9918</strain>
    </source>
</reference>
<feature type="compositionally biased region" description="Polar residues" evidence="1">
    <location>
        <begin position="19"/>
        <end position="29"/>
    </location>
</feature>
<dbReference type="SMART" id="SM01217">
    <property type="entry name" value="Fn3_like"/>
    <property type="match status" value="1"/>
</dbReference>
<sequence length="120" mass="12529">MTFAPCRWDDLGGGVTPSPCGNGTSPRTARSTRRYASPTRQPPRLDTVQAYVSDLTTSVTWAEQELKAFVQAEVPPGGTVDIDIVLTASRCSLVTADGRRVASPASSNCGSGPAQGTSDN</sequence>
<gene>
    <name evidence="3" type="ORF">ACFQGO_28945</name>
</gene>
<proteinExistence type="predicted"/>
<feature type="region of interest" description="Disordered" evidence="1">
    <location>
        <begin position="99"/>
        <end position="120"/>
    </location>
</feature>
<dbReference type="InterPro" id="IPR013783">
    <property type="entry name" value="Ig-like_fold"/>
</dbReference>
<keyword evidence="4" id="KW-1185">Reference proteome</keyword>
<dbReference type="Proteomes" id="UP001596112">
    <property type="component" value="Unassembled WGS sequence"/>
</dbReference>
<dbReference type="InterPro" id="IPR026891">
    <property type="entry name" value="Fn3-like"/>
</dbReference>
<dbReference type="Gene3D" id="2.60.40.10">
    <property type="entry name" value="Immunoglobulins"/>
    <property type="match status" value="1"/>
</dbReference>
<name>A0ABW1BE92_9ACTN</name>
<dbReference type="Pfam" id="PF14310">
    <property type="entry name" value="Fn3-like"/>
    <property type="match status" value="1"/>
</dbReference>
<dbReference type="EMBL" id="JBHSNZ010000025">
    <property type="protein sequence ID" value="MFC5811486.1"/>
    <property type="molecule type" value="Genomic_DNA"/>
</dbReference>
<feature type="domain" description="Fibronectin type III-like" evidence="2">
    <location>
        <begin position="46"/>
        <end position="115"/>
    </location>
</feature>
<evidence type="ECO:0000256" key="1">
    <source>
        <dbReference type="SAM" id="MobiDB-lite"/>
    </source>
</evidence>
<evidence type="ECO:0000313" key="4">
    <source>
        <dbReference type="Proteomes" id="UP001596112"/>
    </source>
</evidence>
<organism evidence="3 4">
    <name type="scientific">Streptomyces heilongjiangensis</name>
    <dbReference type="NCBI Taxonomy" id="945052"/>
    <lineage>
        <taxon>Bacteria</taxon>
        <taxon>Bacillati</taxon>
        <taxon>Actinomycetota</taxon>
        <taxon>Actinomycetes</taxon>
        <taxon>Kitasatosporales</taxon>
        <taxon>Streptomycetaceae</taxon>
        <taxon>Streptomyces</taxon>
    </lineage>
</organism>
<accession>A0ABW1BE92</accession>